<gene>
    <name evidence="1" type="ORF">TCNE_LOCUS5130</name>
</gene>
<evidence type="ECO:0000313" key="3">
    <source>
        <dbReference type="WBParaSite" id="TCNE_0000513101-mRNA-1"/>
    </source>
</evidence>
<dbReference type="EMBL" id="UYWY01011274">
    <property type="protein sequence ID" value="VDM34269.1"/>
    <property type="molecule type" value="Genomic_DNA"/>
</dbReference>
<keyword evidence="2" id="KW-1185">Reference proteome</keyword>
<dbReference type="InterPro" id="IPR012337">
    <property type="entry name" value="RNaseH-like_sf"/>
</dbReference>
<proteinExistence type="predicted"/>
<dbReference type="SUPFAM" id="SSF53098">
    <property type="entry name" value="Ribonuclease H-like"/>
    <property type="match status" value="1"/>
</dbReference>
<evidence type="ECO:0000313" key="1">
    <source>
        <dbReference type="EMBL" id="VDM34269.1"/>
    </source>
</evidence>
<organism evidence="2 3">
    <name type="scientific">Toxocara canis</name>
    <name type="common">Canine roundworm</name>
    <dbReference type="NCBI Taxonomy" id="6265"/>
    <lineage>
        <taxon>Eukaryota</taxon>
        <taxon>Metazoa</taxon>
        <taxon>Ecdysozoa</taxon>
        <taxon>Nematoda</taxon>
        <taxon>Chromadorea</taxon>
        <taxon>Rhabditida</taxon>
        <taxon>Spirurina</taxon>
        <taxon>Ascaridomorpha</taxon>
        <taxon>Ascaridoidea</taxon>
        <taxon>Toxocaridae</taxon>
        <taxon>Toxocara</taxon>
    </lineage>
</organism>
<dbReference type="WBParaSite" id="TCNE_0000513101-mRNA-1">
    <property type="protein sequence ID" value="TCNE_0000513101-mRNA-1"/>
    <property type="gene ID" value="TCNE_0000513101"/>
</dbReference>
<reference evidence="1 2" key="2">
    <citation type="submission" date="2018-11" db="EMBL/GenBank/DDBJ databases">
        <authorList>
            <consortium name="Pathogen Informatics"/>
        </authorList>
    </citation>
    <scope>NUCLEOTIDE SEQUENCE [LARGE SCALE GENOMIC DNA]</scope>
</reference>
<reference evidence="3" key="1">
    <citation type="submission" date="2016-06" db="UniProtKB">
        <authorList>
            <consortium name="WormBaseParasite"/>
        </authorList>
    </citation>
    <scope>IDENTIFICATION</scope>
</reference>
<dbReference type="AlphaFoldDB" id="A0A183U9G1"/>
<dbReference type="Proteomes" id="UP000050794">
    <property type="component" value="Unassembled WGS sequence"/>
</dbReference>
<protein>
    <submittedName>
        <fullName evidence="3">Vacuolar protein sorting-associated protein 28 homolog</fullName>
    </submittedName>
</protein>
<name>A0A183U9G1_TOXCA</name>
<accession>A0A183U9G1</accession>
<evidence type="ECO:0000313" key="2">
    <source>
        <dbReference type="Proteomes" id="UP000050794"/>
    </source>
</evidence>
<sequence>MITKNIKLYEGLVRVTKPIRDQTEVIQGDGYTTISNAYPAMLAIKTQLDSLEAHEESAVAHLARCVNKEFKRRVAKVIDPHSPDFDLDYVVATVLDPNIACLVDDGLKEVAESALLSMVRLVSSFSFTWSILFLRFRHIAVLIRDSWVFL</sequence>